<dbReference type="EMBL" id="UAQE01000008">
    <property type="protein sequence ID" value="SPU40663.1"/>
    <property type="molecule type" value="Genomic_DNA"/>
</dbReference>
<reference evidence="2 3" key="1">
    <citation type="submission" date="2018-06" db="EMBL/GenBank/DDBJ databases">
        <authorList>
            <consortium name="Pathogen Informatics"/>
            <person name="Doyle S."/>
        </authorList>
    </citation>
    <scope>NUCLEOTIDE SEQUENCE [LARGE SCALE GENOMIC DNA]</scope>
    <source>
        <strain evidence="2 3">NCTC7582</strain>
    </source>
</reference>
<gene>
    <name evidence="2" type="ORF">NCTC7582_05207</name>
</gene>
<feature type="transmembrane region" description="Helical" evidence="1">
    <location>
        <begin position="6"/>
        <end position="28"/>
    </location>
</feature>
<name>A0A2X1A6N6_9BACI</name>
<keyword evidence="1" id="KW-1133">Transmembrane helix</keyword>
<dbReference type="RefSeq" id="WP_112118916.1">
    <property type="nucleotide sequence ID" value="NZ_UAQE01000008.1"/>
</dbReference>
<evidence type="ECO:0000313" key="3">
    <source>
        <dbReference type="Proteomes" id="UP000251431"/>
    </source>
</evidence>
<dbReference type="AlphaFoldDB" id="A0A2X1A6N6"/>
<protein>
    <submittedName>
        <fullName evidence="2">Uncharacterized protein</fullName>
    </submittedName>
</protein>
<evidence type="ECO:0000313" key="2">
    <source>
        <dbReference type="EMBL" id="SPU40663.1"/>
    </source>
</evidence>
<dbReference type="Proteomes" id="UP000251431">
    <property type="component" value="Unassembled WGS sequence"/>
</dbReference>
<evidence type="ECO:0000256" key="1">
    <source>
        <dbReference type="SAM" id="Phobius"/>
    </source>
</evidence>
<organism evidence="2 3">
    <name type="scientific">Lysinibacillus capsici</name>
    <dbReference type="NCBI Taxonomy" id="2115968"/>
    <lineage>
        <taxon>Bacteria</taxon>
        <taxon>Bacillati</taxon>
        <taxon>Bacillota</taxon>
        <taxon>Bacilli</taxon>
        <taxon>Bacillales</taxon>
        <taxon>Bacillaceae</taxon>
        <taxon>Lysinibacillus</taxon>
    </lineage>
</organism>
<feature type="transmembrane region" description="Helical" evidence="1">
    <location>
        <begin position="35"/>
        <end position="54"/>
    </location>
</feature>
<keyword evidence="1" id="KW-0812">Transmembrane</keyword>
<feature type="transmembrane region" description="Helical" evidence="1">
    <location>
        <begin position="60"/>
        <end position="81"/>
    </location>
</feature>
<keyword evidence="1" id="KW-0472">Membrane</keyword>
<sequence length="88" mass="10136">MEIILYALAAATFMFCGKIGFEIITLPYIQLTRKVSFTLLITLPVFVLCMNFINTTMSDILTSAYLFMHIGICIVFIYKYYTFHNANN</sequence>
<proteinExistence type="predicted"/>
<accession>A0A2X1A6N6</accession>